<accession>A0A9P9DPH4</accession>
<name>A0A9P9DPH4_9HYPO</name>
<comment type="caution">
    <text evidence="2">The sequence shown here is derived from an EMBL/GenBank/DDBJ whole genome shotgun (WGS) entry which is preliminary data.</text>
</comment>
<keyword evidence="1" id="KW-0472">Membrane</keyword>
<dbReference type="EMBL" id="JAGMUV010000023">
    <property type="protein sequence ID" value="KAH7122901.1"/>
    <property type="molecule type" value="Genomic_DNA"/>
</dbReference>
<gene>
    <name evidence="2" type="ORF">EDB81DRAFT_222710</name>
</gene>
<organism evidence="2 3">
    <name type="scientific">Dactylonectria macrodidyma</name>
    <dbReference type="NCBI Taxonomy" id="307937"/>
    <lineage>
        <taxon>Eukaryota</taxon>
        <taxon>Fungi</taxon>
        <taxon>Dikarya</taxon>
        <taxon>Ascomycota</taxon>
        <taxon>Pezizomycotina</taxon>
        <taxon>Sordariomycetes</taxon>
        <taxon>Hypocreomycetidae</taxon>
        <taxon>Hypocreales</taxon>
        <taxon>Nectriaceae</taxon>
        <taxon>Dactylonectria</taxon>
    </lineage>
</organism>
<reference evidence="2" key="1">
    <citation type="journal article" date="2021" name="Nat. Commun.">
        <title>Genetic determinants of endophytism in the Arabidopsis root mycobiome.</title>
        <authorList>
            <person name="Mesny F."/>
            <person name="Miyauchi S."/>
            <person name="Thiergart T."/>
            <person name="Pickel B."/>
            <person name="Atanasova L."/>
            <person name="Karlsson M."/>
            <person name="Huettel B."/>
            <person name="Barry K.W."/>
            <person name="Haridas S."/>
            <person name="Chen C."/>
            <person name="Bauer D."/>
            <person name="Andreopoulos W."/>
            <person name="Pangilinan J."/>
            <person name="LaButti K."/>
            <person name="Riley R."/>
            <person name="Lipzen A."/>
            <person name="Clum A."/>
            <person name="Drula E."/>
            <person name="Henrissat B."/>
            <person name="Kohler A."/>
            <person name="Grigoriev I.V."/>
            <person name="Martin F.M."/>
            <person name="Hacquard S."/>
        </authorList>
    </citation>
    <scope>NUCLEOTIDE SEQUENCE</scope>
    <source>
        <strain evidence="2">MPI-CAGE-AT-0147</strain>
    </source>
</reference>
<sequence length="130" mass="14037">MTMCCVLAGQLGSISWVFVSVLTLSFPFPLHKHPFPFPFPLFNQAPQAACFRGPSPPVIILFFACFFSLLNSSSLKCLGLLRVAHMISPAGTCVRGGGFEDDPVDLSPTYQNQKGSPSLQPLLSTNGIFT</sequence>
<protein>
    <submittedName>
        <fullName evidence="2">Uncharacterized protein</fullName>
    </submittedName>
</protein>
<evidence type="ECO:0000313" key="3">
    <source>
        <dbReference type="Proteomes" id="UP000738349"/>
    </source>
</evidence>
<keyword evidence="1" id="KW-0812">Transmembrane</keyword>
<dbReference type="AlphaFoldDB" id="A0A9P9DPH4"/>
<evidence type="ECO:0000256" key="1">
    <source>
        <dbReference type="SAM" id="Phobius"/>
    </source>
</evidence>
<keyword evidence="1" id="KW-1133">Transmembrane helix</keyword>
<evidence type="ECO:0000313" key="2">
    <source>
        <dbReference type="EMBL" id="KAH7122901.1"/>
    </source>
</evidence>
<dbReference type="Proteomes" id="UP000738349">
    <property type="component" value="Unassembled WGS sequence"/>
</dbReference>
<feature type="transmembrane region" description="Helical" evidence="1">
    <location>
        <begin position="51"/>
        <end position="70"/>
    </location>
</feature>
<keyword evidence="3" id="KW-1185">Reference proteome</keyword>
<proteinExistence type="predicted"/>